<dbReference type="OrthoDB" id="2962993at2759"/>
<dbReference type="PANTHER" id="PTHR43201:SF15">
    <property type="entry name" value="AMP BINDING ENZYME, PUTATIVE (AFU_ORTHOLOGUE AFUA_6G11340)-RELATED"/>
    <property type="match status" value="1"/>
</dbReference>
<dbReference type="Gene3D" id="3.40.50.12780">
    <property type="entry name" value="N-terminal domain of ligase-like"/>
    <property type="match status" value="1"/>
</dbReference>
<keyword evidence="4" id="KW-1185">Reference proteome</keyword>
<dbReference type="EMBL" id="VXIS01000114">
    <property type="protein sequence ID" value="KAA8903848.1"/>
    <property type="molecule type" value="Genomic_DNA"/>
</dbReference>
<dbReference type="SUPFAM" id="SSF56801">
    <property type="entry name" value="Acetyl-CoA synthetase-like"/>
    <property type="match status" value="1"/>
</dbReference>
<proteinExistence type="predicted"/>
<evidence type="ECO:0000313" key="3">
    <source>
        <dbReference type="EMBL" id="KAA8903848.1"/>
    </source>
</evidence>
<dbReference type="InParanoid" id="A0A5J5EUP9"/>
<dbReference type="GO" id="GO:0006631">
    <property type="term" value="P:fatty acid metabolic process"/>
    <property type="evidence" value="ECO:0007669"/>
    <property type="project" value="TreeGrafter"/>
</dbReference>
<dbReference type="PANTHER" id="PTHR43201">
    <property type="entry name" value="ACYL-COA SYNTHETASE"/>
    <property type="match status" value="1"/>
</dbReference>
<dbReference type="AlphaFoldDB" id="A0A5J5EUP9"/>
<dbReference type="CDD" id="cd05941">
    <property type="entry name" value="MCS"/>
    <property type="match status" value="1"/>
</dbReference>
<dbReference type="InterPro" id="IPR042099">
    <property type="entry name" value="ANL_N_sf"/>
</dbReference>
<feature type="domain" description="AMP-binding enzyme C-terminal" evidence="2">
    <location>
        <begin position="464"/>
        <end position="542"/>
    </location>
</feature>
<evidence type="ECO:0000313" key="4">
    <source>
        <dbReference type="Proteomes" id="UP000326924"/>
    </source>
</evidence>
<accession>A0A5J5EUP9</accession>
<reference evidence="3 4" key="1">
    <citation type="submission" date="2019-09" db="EMBL/GenBank/DDBJ databases">
        <title>Draft genome of the ectomycorrhizal ascomycete Sphaerosporella brunnea.</title>
        <authorList>
            <consortium name="DOE Joint Genome Institute"/>
            <person name="Benucci G.M."/>
            <person name="Marozzi G."/>
            <person name="Antonielli L."/>
            <person name="Sanchez S."/>
            <person name="Marco P."/>
            <person name="Wang X."/>
            <person name="Falini L.B."/>
            <person name="Barry K."/>
            <person name="Haridas S."/>
            <person name="Lipzen A."/>
            <person name="Labutti K."/>
            <person name="Grigoriev I.V."/>
            <person name="Murat C."/>
            <person name="Martin F."/>
            <person name="Albertini E."/>
            <person name="Donnini D."/>
            <person name="Bonito G."/>
        </authorList>
    </citation>
    <scope>NUCLEOTIDE SEQUENCE [LARGE SCALE GENOMIC DNA]</scope>
    <source>
        <strain evidence="3 4">Sb_GMNB300</strain>
    </source>
</reference>
<dbReference type="InterPro" id="IPR000873">
    <property type="entry name" value="AMP-dep_synth/lig_dom"/>
</dbReference>
<dbReference type="InterPro" id="IPR025110">
    <property type="entry name" value="AMP-bd_C"/>
</dbReference>
<dbReference type="Pfam" id="PF13193">
    <property type="entry name" value="AMP-binding_C"/>
    <property type="match status" value="1"/>
</dbReference>
<sequence length="557" mass="61245">MKLLQLQPLRRPLLHPRPLSLGRRRMVSKLALPRTPIFEALAKQPQETTAVIHSASNKRFSYGSLLSDVAKTRNRISTGKDLHGKRVAMLAENGYEYVVGLLSIFASGAIAVPLCTSHPLKEMQYVMGDSSPSTLLTTQKFRFRAEELVTDPSVLMQIDEYAPGREAKVEVELQDNDWAETKCGALIIYTSGTTNLPKGVVSTHSSLGAQANTLITAWEMTEKDHLLHVLPLHHVHGIVNATLAPLMAGGTVEYLFPFSPAAVWSRLVSGVNKTPDRNPITLFMAVPTIYNRLITSLPSQPAEIQKTAAHAIQSLRLAISGSAALPGSIRDDWLRLAGTTSGGGTMLERYGMTEIGMALSNKLDKRVNNAVGWPLPGVEARLVDIETGEVVTKPHVEGEIQIRGPTVFREYWNKPEATAKEFAEGGWFKTGDVATTDEHGCYFIHGRRSVDIIKSGGEKVSALEVERELLELPQVAETAVVAVPDPDWGQRVAAVVVLSEQGVREGWNLARMREEMKKRVAGYKVPTVMRVVKEIERNQMGKSEWNHSPLSYLQACG</sequence>
<feature type="domain" description="AMP-dependent synthetase/ligase" evidence="1">
    <location>
        <begin position="39"/>
        <end position="412"/>
    </location>
</feature>
<name>A0A5J5EUP9_9PEZI</name>
<dbReference type="Gene3D" id="3.30.300.30">
    <property type="match status" value="1"/>
</dbReference>
<dbReference type="Proteomes" id="UP000326924">
    <property type="component" value="Unassembled WGS sequence"/>
</dbReference>
<protein>
    <submittedName>
        <fullName evidence="3">Uncharacterized protein</fullName>
    </submittedName>
</protein>
<dbReference type="GO" id="GO:0031956">
    <property type="term" value="F:medium-chain fatty acid-CoA ligase activity"/>
    <property type="evidence" value="ECO:0007669"/>
    <property type="project" value="TreeGrafter"/>
</dbReference>
<dbReference type="Pfam" id="PF00501">
    <property type="entry name" value="AMP-binding"/>
    <property type="match status" value="1"/>
</dbReference>
<dbReference type="InterPro" id="IPR045851">
    <property type="entry name" value="AMP-bd_C_sf"/>
</dbReference>
<organism evidence="3 4">
    <name type="scientific">Sphaerosporella brunnea</name>
    <dbReference type="NCBI Taxonomy" id="1250544"/>
    <lineage>
        <taxon>Eukaryota</taxon>
        <taxon>Fungi</taxon>
        <taxon>Dikarya</taxon>
        <taxon>Ascomycota</taxon>
        <taxon>Pezizomycotina</taxon>
        <taxon>Pezizomycetes</taxon>
        <taxon>Pezizales</taxon>
        <taxon>Pyronemataceae</taxon>
        <taxon>Sphaerosporella</taxon>
    </lineage>
</organism>
<evidence type="ECO:0000259" key="2">
    <source>
        <dbReference type="Pfam" id="PF13193"/>
    </source>
</evidence>
<comment type="caution">
    <text evidence="3">The sequence shown here is derived from an EMBL/GenBank/DDBJ whole genome shotgun (WGS) entry which is preliminary data.</text>
</comment>
<evidence type="ECO:0000259" key="1">
    <source>
        <dbReference type="Pfam" id="PF00501"/>
    </source>
</evidence>
<gene>
    <name evidence="3" type="ORF">FN846DRAFT_891020</name>
</gene>